<proteinExistence type="predicted"/>
<dbReference type="EMBL" id="LNQE01001824">
    <property type="protein sequence ID" value="KUG05185.1"/>
    <property type="molecule type" value="Genomic_DNA"/>
</dbReference>
<dbReference type="GO" id="GO:0016757">
    <property type="term" value="F:glycosyltransferase activity"/>
    <property type="evidence" value="ECO:0007669"/>
    <property type="project" value="TreeGrafter"/>
</dbReference>
<name>A0A0W8E9U1_9ZZZZ</name>
<comment type="caution">
    <text evidence="1">The sequence shown here is derived from an EMBL/GenBank/DDBJ whole genome shotgun (WGS) entry which is preliminary data.</text>
</comment>
<dbReference type="SUPFAM" id="SSF53756">
    <property type="entry name" value="UDP-Glycosyltransferase/glycogen phosphorylase"/>
    <property type="match status" value="1"/>
</dbReference>
<dbReference type="PANTHER" id="PTHR45947:SF3">
    <property type="entry name" value="SULFOQUINOVOSYL TRANSFERASE SQD2"/>
    <property type="match status" value="1"/>
</dbReference>
<protein>
    <submittedName>
        <fullName evidence="1">Udp-galactopyranose mutase</fullName>
        <ecNumber evidence="1">5.4.99.9</ecNumber>
    </submittedName>
</protein>
<keyword evidence="1" id="KW-0413">Isomerase</keyword>
<evidence type="ECO:0000313" key="1">
    <source>
        <dbReference type="EMBL" id="KUG05185.1"/>
    </source>
</evidence>
<reference evidence="1" key="1">
    <citation type="journal article" date="2015" name="Proc. Natl. Acad. Sci. U.S.A.">
        <title>Networks of energetic and metabolic interactions define dynamics in microbial communities.</title>
        <authorList>
            <person name="Embree M."/>
            <person name="Liu J.K."/>
            <person name="Al-Bassam M.M."/>
            <person name="Zengler K."/>
        </authorList>
    </citation>
    <scope>NUCLEOTIDE SEQUENCE</scope>
</reference>
<dbReference type="Pfam" id="PF13692">
    <property type="entry name" value="Glyco_trans_1_4"/>
    <property type="match status" value="1"/>
</dbReference>
<gene>
    <name evidence="1" type="ORF">ASZ90_017371</name>
</gene>
<dbReference type="EC" id="5.4.99.9" evidence="1"/>
<dbReference type="Gene3D" id="3.40.50.2000">
    <property type="entry name" value="Glycogen Phosphorylase B"/>
    <property type="match status" value="1"/>
</dbReference>
<organism evidence="1">
    <name type="scientific">hydrocarbon metagenome</name>
    <dbReference type="NCBI Taxonomy" id="938273"/>
    <lineage>
        <taxon>unclassified sequences</taxon>
        <taxon>metagenomes</taxon>
        <taxon>ecological metagenomes</taxon>
    </lineage>
</organism>
<sequence>MSNINCILYPPTLEYAYLVQRPQHLMKSFSELGIPVFFMNNSSAYSGEPRGIRKLNDLFYLVNNVDPAPFIGSSKPVVYYTATAHVDMVKNYNPELIIFDSVDEPSEEFEAWRPNYYKAVSSADIVLTASDKLYSMASAINPRVYLVPNACDYEYFSGSSSIGSEETDMDILGMAKPIIGYIGVVASWCDLELIADIADRFPHCNLAMIGPLYNISEVPQRPNLHWLGFKPYEKLAAYARLFDVGIIPFKRTSMTESVNPIKMWEYMATGMPVVATALPEARKHGDLVLYSEDHEHFMRNLNDALYSDSHDKKMQRKDIARQNSWLERAKRIIEIIEQEMQARKIIPSYEPVSVPDEVLRNTKWENMRSYMEEFSLSSFRSRVTVAKRTSIRGQGMRDYEAAKRNIHKSRNFIFTQRVRSVIASGTPRSITVKKALKI</sequence>
<dbReference type="PANTHER" id="PTHR45947">
    <property type="entry name" value="SULFOQUINOVOSYL TRANSFERASE SQD2"/>
    <property type="match status" value="1"/>
</dbReference>
<dbReference type="AlphaFoldDB" id="A0A0W8E9U1"/>
<dbReference type="InterPro" id="IPR050194">
    <property type="entry name" value="Glycosyltransferase_grp1"/>
</dbReference>
<dbReference type="GO" id="GO:0008767">
    <property type="term" value="F:UDP-galactopyranose mutase activity"/>
    <property type="evidence" value="ECO:0007669"/>
    <property type="project" value="UniProtKB-EC"/>
</dbReference>
<accession>A0A0W8E9U1</accession>